<dbReference type="Proteomes" id="UP000318801">
    <property type="component" value="Unassembled WGS sequence"/>
</dbReference>
<evidence type="ECO:0000313" key="2">
    <source>
        <dbReference type="EMBL" id="TPW33231.1"/>
    </source>
</evidence>
<sequence>MKLDIATLDVIEAAAAVAHSAVSQLYGMFNQTDGLDWTGSGLEGDALNAAIYDMGQYCTIRQAHGEQLWLKWLHGKKLTEDVPESGKFQDVETTRKWAYQLFAHLMLTTVAKFSAEKARVIETSARKRQKAAPTPALEDTIFEPVGNLDELEQSHVAFLKNIGRVTGPTSAPVPVPVQAPADPSVITPLTIGEKSDEKGPANGEPQEGGEDGKAAGAPQENGAVVEGNGVAAADANRPVGQHPDKQDAKAAGSRTVVTPPLVPKKKTSQQRGKTRRSRTAKLSGAPKSPRN</sequence>
<protein>
    <submittedName>
        <fullName evidence="2">Uncharacterized protein</fullName>
    </submittedName>
</protein>
<feature type="region of interest" description="Disordered" evidence="1">
    <location>
        <begin position="171"/>
        <end position="291"/>
    </location>
</feature>
<keyword evidence="3" id="KW-1185">Reference proteome</keyword>
<feature type="compositionally biased region" description="Basic residues" evidence="1">
    <location>
        <begin position="263"/>
        <end position="279"/>
    </location>
</feature>
<organism evidence="2 3">
    <name type="scientific">Martelella alba</name>
    <dbReference type="NCBI Taxonomy" id="2590451"/>
    <lineage>
        <taxon>Bacteria</taxon>
        <taxon>Pseudomonadati</taxon>
        <taxon>Pseudomonadota</taxon>
        <taxon>Alphaproteobacteria</taxon>
        <taxon>Hyphomicrobiales</taxon>
        <taxon>Aurantimonadaceae</taxon>
        <taxon>Martelella</taxon>
    </lineage>
</organism>
<accession>A0A506UIS5</accession>
<proteinExistence type="predicted"/>
<evidence type="ECO:0000313" key="3">
    <source>
        <dbReference type="Proteomes" id="UP000318801"/>
    </source>
</evidence>
<dbReference type="AlphaFoldDB" id="A0A506UIS5"/>
<dbReference type="RefSeq" id="WP_141147169.1">
    <property type="nucleotide sequence ID" value="NZ_VHLG01000001.1"/>
</dbReference>
<dbReference type="EMBL" id="VHLG01000001">
    <property type="protein sequence ID" value="TPW33231.1"/>
    <property type="molecule type" value="Genomic_DNA"/>
</dbReference>
<comment type="caution">
    <text evidence="2">The sequence shown here is derived from an EMBL/GenBank/DDBJ whole genome shotgun (WGS) entry which is preliminary data.</text>
</comment>
<name>A0A506UIS5_9HYPH</name>
<gene>
    <name evidence="2" type="ORF">FJU08_01310</name>
</gene>
<feature type="compositionally biased region" description="Low complexity" evidence="1">
    <location>
        <begin position="220"/>
        <end position="236"/>
    </location>
</feature>
<reference evidence="2 3" key="1">
    <citation type="submission" date="2019-06" db="EMBL/GenBank/DDBJ databases">
        <authorList>
            <person name="Li M."/>
        </authorList>
    </citation>
    <scope>NUCLEOTIDE SEQUENCE [LARGE SCALE GENOMIC DNA]</scope>
    <source>
        <strain evidence="2 3">BGMRC2036</strain>
    </source>
</reference>
<evidence type="ECO:0000256" key="1">
    <source>
        <dbReference type="SAM" id="MobiDB-lite"/>
    </source>
</evidence>
<dbReference type="OrthoDB" id="9843518at2"/>